<evidence type="ECO:0000313" key="3">
    <source>
        <dbReference type="Proteomes" id="UP000179023"/>
    </source>
</evidence>
<keyword evidence="1" id="KW-0812">Transmembrane</keyword>
<evidence type="ECO:0000256" key="1">
    <source>
        <dbReference type="SAM" id="Phobius"/>
    </source>
</evidence>
<dbReference type="Proteomes" id="UP000179023">
    <property type="component" value="Unassembled WGS sequence"/>
</dbReference>
<dbReference type="AlphaFoldDB" id="A0A1G2KP87"/>
<dbReference type="STRING" id="1802270.A3C07_01235"/>
<dbReference type="EMBL" id="MHQI01000014">
    <property type="protein sequence ID" value="OHA00462.1"/>
    <property type="molecule type" value="Genomic_DNA"/>
</dbReference>
<dbReference type="InterPro" id="IPR043993">
    <property type="entry name" value="T4SS_pilin"/>
</dbReference>
<accession>A0A1G2KP87</accession>
<keyword evidence="1" id="KW-1133">Transmembrane helix</keyword>
<comment type="caution">
    <text evidence="2">The sequence shown here is derived from an EMBL/GenBank/DDBJ whole genome shotgun (WGS) entry which is preliminary data.</text>
</comment>
<evidence type="ECO:0000313" key="2">
    <source>
        <dbReference type="EMBL" id="OHA00462.1"/>
    </source>
</evidence>
<gene>
    <name evidence="2" type="ORF">A3C07_01235</name>
</gene>
<reference evidence="2 3" key="1">
    <citation type="journal article" date="2016" name="Nat. Commun.">
        <title>Thousands of microbial genomes shed light on interconnected biogeochemical processes in an aquifer system.</title>
        <authorList>
            <person name="Anantharaman K."/>
            <person name="Brown C.T."/>
            <person name="Hug L.A."/>
            <person name="Sharon I."/>
            <person name="Castelle C.J."/>
            <person name="Probst A.J."/>
            <person name="Thomas B.C."/>
            <person name="Singh A."/>
            <person name="Wilkins M.J."/>
            <person name="Karaoz U."/>
            <person name="Brodie E.L."/>
            <person name="Williams K.H."/>
            <person name="Hubbard S.S."/>
            <person name="Banfield J.F."/>
        </authorList>
    </citation>
    <scope>NUCLEOTIDE SEQUENCE [LARGE SCALE GENOMIC DNA]</scope>
</reference>
<feature type="transmembrane region" description="Helical" evidence="1">
    <location>
        <begin position="20"/>
        <end position="44"/>
    </location>
</feature>
<protein>
    <submittedName>
        <fullName evidence="2">Uncharacterized protein</fullName>
    </submittedName>
</protein>
<name>A0A1G2KP87_9BACT</name>
<feature type="transmembrane region" description="Helical" evidence="1">
    <location>
        <begin position="56"/>
        <end position="74"/>
    </location>
</feature>
<dbReference type="Pfam" id="PF18895">
    <property type="entry name" value="T4SS_pilin"/>
    <property type="match status" value="1"/>
</dbReference>
<organism evidence="2 3">
    <name type="scientific">Candidatus Sungbacteria bacterium RIFCSPHIGHO2_02_FULL_47_11</name>
    <dbReference type="NCBI Taxonomy" id="1802270"/>
    <lineage>
        <taxon>Bacteria</taxon>
        <taxon>Candidatus Sungiibacteriota</taxon>
    </lineage>
</organism>
<keyword evidence="1" id="KW-0472">Membrane</keyword>
<proteinExistence type="predicted"/>
<sequence length="89" mass="9977">MNVTIAQLFSRIQTQILVPFMGFLFVVATVIFLWGIMLYVVGSFGEQKKLDDGKRMIAWGIIGLLIMASAWGIVKLLCGFFETCTKINI</sequence>